<comment type="caution">
    <text evidence="2">The sequence shown here is derived from an EMBL/GenBank/DDBJ whole genome shotgun (WGS) entry which is preliminary data.</text>
</comment>
<gene>
    <name evidence="2" type="ORF">OR16_02140</name>
</gene>
<dbReference type="PATRIC" id="fig|1127483.3.peg.441"/>
<feature type="region of interest" description="Disordered" evidence="1">
    <location>
        <begin position="1"/>
        <end position="45"/>
    </location>
</feature>
<feature type="region of interest" description="Disordered" evidence="1">
    <location>
        <begin position="226"/>
        <end position="251"/>
    </location>
</feature>
<dbReference type="Proteomes" id="UP000005808">
    <property type="component" value="Unassembled WGS sequence"/>
</dbReference>
<dbReference type="EMBL" id="AHJE01000003">
    <property type="protein sequence ID" value="EHP44769.1"/>
    <property type="molecule type" value="Genomic_DNA"/>
</dbReference>
<sequence>MAKKNGKKGGQPSKYGSPYQPRASGSSQPARSGQVTRAVGGRRKSRSPALWLIGACALAAGVAVIGSCSDDGDDEAVTVRRASYASQADCEADWNAPEDCEGVPVDDIHAASLADAAGSDGSSASTSGGGHGGGYYGGYHGGMARWYGPYYTESGTVYHPDGTQTRCDMSSGMARPMGVYDGNGNLARVSQAPGTPHATMIEEATLSRSSLGRGAGGGMSMRSAAVSRAPAVSSRGGFTSRFGGSGRSGGG</sequence>
<protein>
    <submittedName>
        <fullName evidence="2">Uncharacterized protein</fullName>
    </submittedName>
</protein>
<evidence type="ECO:0000313" key="2">
    <source>
        <dbReference type="EMBL" id="EHP44769.1"/>
    </source>
</evidence>
<reference evidence="2 3" key="1">
    <citation type="journal article" date="2012" name="J. Bacteriol.">
        <title>De Novo Genome Project of Cupriavidus basilensis OR16.</title>
        <authorList>
            <person name="Cserhati M."/>
            <person name="Kriszt B."/>
            <person name="Szoboszlay S."/>
            <person name="Toth A."/>
            <person name="Szabo I."/>
            <person name="Tancsics A."/>
            <person name="Nagy I."/>
            <person name="Horvath B."/>
            <person name="Nagy I."/>
            <person name="Kukolya J."/>
        </authorList>
    </citation>
    <scope>NUCLEOTIDE SEQUENCE [LARGE SCALE GENOMIC DNA]</scope>
    <source>
        <strain evidence="2 3">OR16</strain>
    </source>
</reference>
<dbReference type="AlphaFoldDB" id="H1RYS8"/>
<organism evidence="2 3">
    <name type="scientific">Cupriavidus basilensis OR16</name>
    <dbReference type="NCBI Taxonomy" id="1127483"/>
    <lineage>
        <taxon>Bacteria</taxon>
        <taxon>Pseudomonadati</taxon>
        <taxon>Pseudomonadota</taxon>
        <taxon>Betaproteobacteria</taxon>
        <taxon>Burkholderiales</taxon>
        <taxon>Burkholderiaceae</taxon>
        <taxon>Cupriavidus</taxon>
    </lineage>
</organism>
<accession>H1RYS8</accession>
<name>H1RYS8_9BURK</name>
<feature type="compositionally biased region" description="Low complexity" evidence="1">
    <location>
        <begin position="226"/>
        <end position="242"/>
    </location>
</feature>
<evidence type="ECO:0000313" key="3">
    <source>
        <dbReference type="Proteomes" id="UP000005808"/>
    </source>
</evidence>
<proteinExistence type="predicted"/>
<dbReference type="OrthoDB" id="9105124at2"/>
<dbReference type="RefSeq" id="WP_006156286.1">
    <property type="nucleotide sequence ID" value="NZ_AHJE01000003.1"/>
</dbReference>
<evidence type="ECO:0000256" key="1">
    <source>
        <dbReference type="SAM" id="MobiDB-lite"/>
    </source>
</evidence>
<feature type="compositionally biased region" description="Polar residues" evidence="1">
    <location>
        <begin position="23"/>
        <end position="35"/>
    </location>
</feature>